<reference evidence="1" key="1">
    <citation type="submission" date="2019-10" db="EMBL/GenBank/DDBJ databases">
        <title>Conservation and host-specific expression of non-tandemly repeated heterogenous ribosome RNA gene in arbuscular mycorrhizal fungi.</title>
        <authorList>
            <person name="Maeda T."/>
            <person name="Kobayashi Y."/>
            <person name="Nakagawa T."/>
            <person name="Ezawa T."/>
            <person name="Yamaguchi K."/>
            <person name="Bino T."/>
            <person name="Nishimoto Y."/>
            <person name="Shigenobu S."/>
            <person name="Kawaguchi M."/>
        </authorList>
    </citation>
    <scope>NUCLEOTIDE SEQUENCE</scope>
    <source>
        <strain evidence="1">HR1</strain>
    </source>
</reference>
<organism evidence="1 2">
    <name type="scientific">Rhizophagus clarus</name>
    <dbReference type="NCBI Taxonomy" id="94130"/>
    <lineage>
        <taxon>Eukaryota</taxon>
        <taxon>Fungi</taxon>
        <taxon>Fungi incertae sedis</taxon>
        <taxon>Mucoromycota</taxon>
        <taxon>Glomeromycotina</taxon>
        <taxon>Glomeromycetes</taxon>
        <taxon>Glomerales</taxon>
        <taxon>Glomeraceae</taxon>
        <taxon>Rhizophagus</taxon>
    </lineage>
</organism>
<dbReference type="EMBL" id="BLAL01000034">
    <property type="protein sequence ID" value="GES78034.1"/>
    <property type="molecule type" value="Genomic_DNA"/>
</dbReference>
<gene>
    <name evidence="1" type="ORF">RCL2_000535500</name>
</gene>
<name>A0A8H3QIL0_9GLOM</name>
<evidence type="ECO:0008006" key="3">
    <source>
        <dbReference type="Google" id="ProtNLM"/>
    </source>
</evidence>
<evidence type="ECO:0000313" key="2">
    <source>
        <dbReference type="Proteomes" id="UP000615446"/>
    </source>
</evidence>
<dbReference type="Proteomes" id="UP000615446">
    <property type="component" value="Unassembled WGS sequence"/>
</dbReference>
<proteinExistence type="predicted"/>
<protein>
    <recommendedName>
        <fullName evidence="3">PARP catalytic domain-containing protein</fullName>
    </recommendedName>
</protein>
<sequence>MCQAESGQTICKSPECDRPIYVESNGLRHPFCGRTCASKYGDYKYPEYCKRIGCNKTTFVERNGYVHPYCGKSCAHITLSQIKQNGSVVDLEITNEQLNPFSSRWISCAVNENKHLFGTLSQRYEFYYNSIRLNEFTIFFLKCLNLELGTTNAFMRLKMSSSSSRQICSRNGCNKITYVESNGFTHPYCGRTCAFEVLNNPPLTPRYPQDKKKFYSYCSSACYWLECSTLTKTQLTILNKNDLDYILAHQRFISMLPNVKIKGIVRLQMPKKLVDAHQRLKNRMANQKNLSLNAITHKMYHGTRSLCDPLQYIKKPSPTCTVGCGLCGIVSRVSYGYCDNPIKVIFMVDVLSVDNQPILIVDKNALTLPRFLIIFQ</sequence>
<dbReference type="OrthoDB" id="2419903at2759"/>
<comment type="caution">
    <text evidence="1">The sequence shown here is derived from an EMBL/GenBank/DDBJ whole genome shotgun (WGS) entry which is preliminary data.</text>
</comment>
<dbReference type="AlphaFoldDB" id="A0A8H3QIL0"/>
<accession>A0A8H3QIL0</accession>
<evidence type="ECO:0000313" key="1">
    <source>
        <dbReference type="EMBL" id="GES78034.1"/>
    </source>
</evidence>